<dbReference type="GO" id="GO:0003984">
    <property type="term" value="F:acetolactate synthase activity"/>
    <property type="evidence" value="ECO:0007669"/>
    <property type="project" value="TreeGrafter"/>
</dbReference>
<name>D0LGS7_HALO1</name>
<dbReference type="PANTHER" id="PTHR18968:SF166">
    <property type="entry name" value="2-HYDROXYACYL-COA LYASE 2"/>
    <property type="match status" value="1"/>
</dbReference>
<dbReference type="PANTHER" id="PTHR18968">
    <property type="entry name" value="THIAMINE PYROPHOSPHATE ENZYMES"/>
    <property type="match status" value="1"/>
</dbReference>
<evidence type="ECO:0000313" key="11">
    <source>
        <dbReference type="Proteomes" id="UP000001880"/>
    </source>
</evidence>
<accession>D0LGS7</accession>
<evidence type="ECO:0000259" key="7">
    <source>
        <dbReference type="Pfam" id="PF00205"/>
    </source>
</evidence>
<comment type="similarity">
    <text evidence="3 6">Belongs to the TPP enzyme family.</text>
</comment>
<dbReference type="InterPro" id="IPR000399">
    <property type="entry name" value="TPP-bd_CS"/>
</dbReference>
<dbReference type="AlphaFoldDB" id="D0LGS7"/>
<feature type="domain" description="Thiamine pyrophosphate enzyme TPP-binding" evidence="8">
    <location>
        <begin position="427"/>
        <end position="573"/>
    </location>
</feature>
<sequence>MNGGRRIADVLVAQGVRQLFTLCGGHIAPILVESQRRDIQVVDVRHEANAVFAADAVARLTGIPGVAAVTAGPGVTNALTAIKNAQLAQSPLVLLGGATATLLRGRGALQDIDQMALIKPHVKWAARPRSLREIVPALERAFAIARRGVPGPVFVELAVDLLYDERLVREWFLKDRSGGDPTLGQRAQDLYIRGHLAYVFAEARAVRLRPPAPAPLETPSMEDVAEAARVIAQSERPLMVLGSQSMLHPTRARELVAAVERIGVPVYLSGMARGLLGRSHNLLMRHKRRVALREADTVILCGVPCDFRLDYGAHVARAHVIGVNLSREDLSLNRKPDLAINADPLAFLNHLSRVMPAQPASYEAWRDTLIGRERAREDEIRAMAGHVSGSDSSASGEADGGGINPLALCQALDNVLADDSVIVGDGGDFVATASYTVAPRGPYSWLDPGVFGTLGVGAGFALGAKLVRPSADVWLLYGDGAAGFSIMEFDTFARHGIPVIAVVGNDAGWTQIARDQVDILGTDTACRLTHMDYDQVASACGAHGIRINDLAQVPGALREAVEVSREGRPVLINAILAGSDFRKGSLSM</sequence>
<keyword evidence="4" id="KW-0479">Metal-binding</keyword>
<dbReference type="InterPro" id="IPR012000">
    <property type="entry name" value="Thiamin_PyroP_enz_cen_dom"/>
</dbReference>
<dbReference type="GO" id="GO:0009099">
    <property type="term" value="P:L-valine biosynthetic process"/>
    <property type="evidence" value="ECO:0007669"/>
    <property type="project" value="TreeGrafter"/>
</dbReference>
<dbReference type="GO" id="GO:0000287">
    <property type="term" value="F:magnesium ion binding"/>
    <property type="evidence" value="ECO:0007669"/>
    <property type="project" value="InterPro"/>
</dbReference>
<dbReference type="PROSITE" id="PS00187">
    <property type="entry name" value="TPP_ENZYMES"/>
    <property type="match status" value="1"/>
</dbReference>
<evidence type="ECO:0000256" key="1">
    <source>
        <dbReference type="ARBA" id="ARBA00001946"/>
    </source>
</evidence>
<dbReference type="OrthoDB" id="2254214at2"/>
<evidence type="ECO:0000256" key="3">
    <source>
        <dbReference type="ARBA" id="ARBA00007812"/>
    </source>
</evidence>
<dbReference type="InterPro" id="IPR045229">
    <property type="entry name" value="TPP_enz"/>
</dbReference>
<evidence type="ECO:0000259" key="9">
    <source>
        <dbReference type="Pfam" id="PF02776"/>
    </source>
</evidence>
<evidence type="ECO:0000256" key="6">
    <source>
        <dbReference type="RuleBase" id="RU362132"/>
    </source>
</evidence>
<feature type="domain" description="Thiamine pyrophosphate enzyme N-terminal TPP-binding" evidence="9">
    <location>
        <begin position="1"/>
        <end position="117"/>
    </location>
</feature>
<gene>
    <name evidence="10" type="ordered locus">Hoch_2104</name>
</gene>
<dbReference type="Pfam" id="PF02776">
    <property type="entry name" value="TPP_enzyme_N"/>
    <property type="match status" value="1"/>
</dbReference>
<dbReference type="HOGENOM" id="CLU_013748_3_3_7"/>
<dbReference type="Gene3D" id="3.40.50.970">
    <property type="match status" value="2"/>
</dbReference>
<dbReference type="FunFam" id="3.40.50.970:FF:000007">
    <property type="entry name" value="Acetolactate synthase"/>
    <property type="match status" value="1"/>
</dbReference>
<dbReference type="InterPro" id="IPR029061">
    <property type="entry name" value="THDP-binding"/>
</dbReference>
<comment type="cofactor">
    <cofactor evidence="1">
        <name>Mg(2+)</name>
        <dbReference type="ChEBI" id="CHEBI:18420"/>
    </cofactor>
</comment>
<dbReference type="eggNOG" id="COG0028">
    <property type="taxonomic scope" value="Bacteria"/>
</dbReference>
<dbReference type="Proteomes" id="UP000001880">
    <property type="component" value="Chromosome"/>
</dbReference>
<dbReference type="SUPFAM" id="SSF52467">
    <property type="entry name" value="DHS-like NAD/FAD-binding domain"/>
    <property type="match status" value="1"/>
</dbReference>
<evidence type="ECO:0000259" key="8">
    <source>
        <dbReference type="Pfam" id="PF02775"/>
    </source>
</evidence>
<evidence type="ECO:0000256" key="2">
    <source>
        <dbReference type="ARBA" id="ARBA00001964"/>
    </source>
</evidence>
<dbReference type="Pfam" id="PF02775">
    <property type="entry name" value="TPP_enzyme_C"/>
    <property type="match status" value="1"/>
</dbReference>
<dbReference type="Pfam" id="PF00205">
    <property type="entry name" value="TPP_enzyme_M"/>
    <property type="match status" value="1"/>
</dbReference>
<protein>
    <submittedName>
        <fullName evidence="10">Thiamine pyrophosphate protein TPP binding domain protein</fullName>
    </submittedName>
</protein>
<dbReference type="RefSeq" id="WP_012827257.1">
    <property type="nucleotide sequence ID" value="NC_013440.1"/>
</dbReference>
<evidence type="ECO:0000313" key="10">
    <source>
        <dbReference type="EMBL" id="ACY14649.1"/>
    </source>
</evidence>
<feature type="domain" description="Thiamine pyrophosphate enzyme central" evidence="7">
    <location>
        <begin position="224"/>
        <end position="351"/>
    </location>
</feature>
<dbReference type="InterPro" id="IPR011766">
    <property type="entry name" value="TPP_enzyme_TPP-bd"/>
</dbReference>
<dbReference type="STRING" id="502025.Hoch_2104"/>
<dbReference type="InterPro" id="IPR012001">
    <property type="entry name" value="Thiamin_PyroP_enz_TPP-bd_dom"/>
</dbReference>
<proteinExistence type="inferred from homology"/>
<dbReference type="CDD" id="cd07035">
    <property type="entry name" value="TPP_PYR_POX_like"/>
    <property type="match status" value="1"/>
</dbReference>
<dbReference type="EMBL" id="CP001804">
    <property type="protein sequence ID" value="ACY14649.1"/>
    <property type="molecule type" value="Genomic_DNA"/>
</dbReference>
<dbReference type="GO" id="GO:0030976">
    <property type="term" value="F:thiamine pyrophosphate binding"/>
    <property type="evidence" value="ECO:0007669"/>
    <property type="project" value="InterPro"/>
</dbReference>
<keyword evidence="11" id="KW-1185">Reference proteome</keyword>
<dbReference type="KEGG" id="hoh:Hoch_2104"/>
<reference evidence="10 11" key="1">
    <citation type="journal article" date="2010" name="Stand. Genomic Sci.">
        <title>Complete genome sequence of Haliangium ochraceum type strain (SMP-2).</title>
        <authorList>
            <consortium name="US DOE Joint Genome Institute (JGI-PGF)"/>
            <person name="Ivanova N."/>
            <person name="Daum C."/>
            <person name="Lang E."/>
            <person name="Abt B."/>
            <person name="Kopitz M."/>
            <person name="Saunders E."/>
            <person name="Lapidus A."/>
            <person name="Lucas S."/>
            <person name="Glavina Del Rio T."/>
            <person name="Nolan M."/>
            <person name="Tice H."/>
            <person name="Copeland A."/>
            <person name="Cheng J.F."/>
            <person name="Chen F."/>
            <person name="Bruce D."/>
            <person name="Goodwin L."/>
            <person name="Pitluck S."/>
            <person name="Mavromatis K."/>
            <person name="Pati A."/>
            <person name="Mikhailova N."/>
            <person name="Chen A."/>
            <person name="Palaniappan K."/>
            <person name="Land M."/>
            <person name="Hauser L."/>
            <person name="Chang Y.J."/>
            <person name="Jeffries C.D."/>
            <person name="Detter J.C."/>
            <person name="Brettin T."/>
            <person name="Rohde M."/>
            <person name="Goker M."/>
            <person name="Bristow J."/>
            <person name="Markowitz V."/>
            <person name="Eisen J.A."/>
            <person name="Hugenholtz P."/>
            <person name="Kyrpides N.C."/>
            <person name="Klenk H.P."/>
        </authorList>
    </citation>
    <scope>NUCLEOTIDE SEQUENCE [LARGE SCALE GENOMIC DNA]</scope>
    <source>
        <strain evidence="11">DSM 14365 / CIP 107738 / JCM 11303 / AJ 13395 / SMP-2</strain>
    </source>
</reference>
<dbReference type="InterPro" id="IPR029035">
    <property type="entry name" value="DHS-like_NAD/FAD-binding_dom"/>
</dbReference>
<dbReference type="Gene3D" id="3.40.50.1220">
    <property type="entry name" value="TPP-binding domain"/>
    <property type="match status" value="1"/>
</dbReference>
<dbReference type="CDD" id="cd02004">
    <property type="entry name" value="TPP_BZL_OCoD_HPCL"/>
    <property type="match status" value="1"/>
</dbReference>
<evidence type="ECO:0000256" key="5">
    <source>
        <dbReference type="ARBA" id="ARBA00023052"/>
    </source>
</evidence>
<dbReference type="GO" id="GO:0050660">
    <property type="term" value="F:flavin adenine dinucleotide binding"/>
    <property type="evidence" value="ECO:0007669"/>
    <property type="project" value="TreeGrafter"/>
</dbReference>
<dbReference type="GO" id="GO:0005948">
    <property type="term" value="C:acetolactate synthase complex"/>
    <property type="evidence" value="ECO:0007669"/>
    <property type="project" value="TreeGrafter"/>
</dbReference>
<evidence type="ECO:0000256" key="4">
    <source>
        <dbReference type="ARBA" id="ARBA00022723"/>
    </source>
</evidence>
<dbReference type="GO" id="GO:0009097">
    <property type="term" value="P:isoleucine biosynthetic process"/>
    <property type="evidence" value="ECO:0007669"/>
    <property type="project" value="TreeGrafter"/>
</dbReference>
<organism evidence="10 11">
    <name type="scientific">Haliangium ochraceum (strain DSM 14365 / JCM 11303 / SMP-2)</name>
    <dbReference type="NCBI Taxonomy" id="502025"/>
    <lineage>
        <taxon>Bacteria</taxon>
        <taxon>Pseudomonadati</taxon>
        <taxon>Myxococcota</taxon>
        <taxon>Polyangia</taxon>
        <taxon>Haliangiales</taxon>
        <taxon>Kofleriaceae</taxon>
        <taxon>Haliangium</taxon>
    </lineage>
</organism>
<comment type="cofactor">
    <cofactor evidence="2">
        <name>thiamine diphosphate</name>
        <dbReference type="ChEBI" id="CHEBI:58937"/>
    </cofactor>
</comment>
<dbReference type="SUPFAM" id="SSF52518">
    <property type="entry name" value="Thiamin diphosphate-binding fold (THDP-binding)"/>
    <property type="match status" value="2"/>
</dbReference>
<keyword evidence="5 6" id="KW-0786">Thiamine pyrophosphate</keyword>